<dbReference type="GO" id="GO:0042720">
    <property type="term" value="C:mitochondrial inner membrane peptidase complex"/>
    <property type="evidence" value="ECO:0007669"/>
    <property type="project" value="InterPro"/>
</dbReference>
<dbReference type="Proteomes" id="UP000027073">
    <property type="component" value="Unassembled WGS sequence"/>
</dbReference>
<dbReference type="OrthoDB" id="3983163at2759"/>
<evidence type="ECO:0000313" key="2">
    <source>
        <dbReference type="Proteomes" id="UP000027073"/>
    </source>
</evidence>
<sequence>MGERPSTQYPSSKDECRIAELLQYTCDHTVSEGKPLVHCFPIPRIFRLCQGKPAVEITKFVQVDLNTGEVELPPKPGELIPEARPWREIRRYEGSSA</sequence>
<name>A0A067N5J8_PLEO1</name>
<protein>
    <submittedName>
        <fullName evidence="1">Uncharacterized protein</fullName>
    </submittedName>
</protein>
<dbReference type="InterPro" id="IPR024645">
    <property type="entry name" value="Mitochondr_Som1"/>
</dbReference>
<gene>
    <name evidence="1" type="ORF">PLEOSDRAFT_1059813</name>
</gene>
<accession>A0A067N5J8</accession>
<dbReference type="VEuPathDB" id="FungiDB:PLEOSDRAFT_1059813"/>
<dbReference type="HOGENOM" id="CLU_175714_0_0_1"/>
<dbReference type="EMBL" id="KL198014">
    <property type="protein sequence ID" value="KDQ22245.1"/>
    <property type="molecule type" value="Genomic_DNA"/>
</dbReference>
<dbReference type="Pfam" id="PF11093">
    <property type="entry name" value="Mitochondr_Som1"/>
    <property type="match status" value="1"/>
</dbReference>
<evidence type="ECO:0000313" key="1">
    <source>
        <dbReference type="EMBL" id="KDQ22245.1"/>
    </source>
</evidence>
<dbReference type="AlphaFoldDB" id="A0A067N5J8"/>
<dbReference type="InParanoid" id="A0A067N5J8"/>
<reference evidence="2" key="1">
    <citation type="journal article" date="2014" name="Proc. Natl. Acad. Sci. U.S.A.">
        <title>Extensive sampling of basidiomycete genomes demonstrates inadequacy of the white-rot/brown-rot paradigm for wood decay fungi.</title>
        <authorList>
            <person name="Riley R."/>
            <person name="Salamov A.A."/>
            <person name="Brown D.W."/>
            <person name="Nagy L.G."/>
            <person name="Floudas D."/>
            <person name="Held B.W."/>
            <person name="Levasseur A."/>
            <person name="Lombard V."/>
            <person name="Morin E."/>
            <person name="Otillar R."/>
            <person name="Lindquist E.A."/>
            <person name="Sun H."/>
            <person name="LaButti K.M."/>
            <person name="Schmutz J."/>
            <person name="Jabbour D."/>
            <person name="Luo H."/>
            <person name="Baker S.E."/>
            <person name="Pisabarro A.G."/>
            <person name="Walton J.D."/>
            <person name="Blanchette R.A."/>
            <person name="Henrissat B."/>
            <person name="Martin F."/>
            <person name="Cullen D."/>
            <person name="Hibbett D.S."/>
            <person name="Grigoriev I.V."/>
        </authorList>
    </citation>
    <scope>NUCLEOTIDE SEQUENCE [LARGE SCALE GENOMIC DNA]</scope>
    <source>
        <strain evidence="2">PC15</strain>
    </source>
</reference>
<organism evidence="1 2">
    <name type="scientific">Pleurotus ostreatus (strain PC15)</name>
    <name type="common">Oyster mushroom</name>
    <dbReference type="NCBI Taxonomy" id="1137138"/>
    <lineage>
        <taxon>Eukaryota</taxon>
        <taxon>Fungi</taxon>
        <taxon>Dikarya</taxon>
        <taxon>Basidiomycota</taxon>
        <taxon>Agaricomycotina</taxon>
        <taxon>Agaricomycetes</taxon>
        <taxon>Agaricomycetidae</taxon>
        <taxon>Agaricales</taxon>
        <taxon>Pleurotineae</taxon>
        <taxon>Pleurotaceae</taxon>
        <taxon>Pleurotus</taxon>
    </lineage>
</organism>
<proteinExistence type="predicted"/>